<reference evidence="3" key="1">
    <citation type="journal article" date="2013" name="Nature">
        <title>Draft genome of the wheat A-genome progenitor Triticum urartu.</title>
        <authorList>
            <person name="Ling H.Q."/>
            <person name="Zhao S."/>
            <person name="Liu D."/>
            <person name="Wang J."/>
            <person name="Sun H."/>
            <person name="Zhang C."/>
            <person name="Fan H."/>
            <person name="Li D."/>
            <person name="Dong L."/>
            <person name="Tao Y."/>
            <person name="Gao C."/>
            <person name="Wu H."/>
            <person name="Li Y."/>
            <person name="Cui Y."/>
            <person name="Guo X."/>
            <person name="Zheng S."/>
            <person name="Wang B."/>
            <person name="Yu K."/>
            <person name="Liang Q."/>
            <person name="Yang W."/>
            <person name="Lou X."/>
            <person name="Chen J."/>
            <person name="Feng M."/>
            <person name="Jian J."/>
            <person name="Zhang X."/>
            <person name="Luo G."/>
            <person name="Jiang Y."/>
            <person name="Liu J."/>
            <person name="Wang Z."/>
            <person name="Sha Y."/>
            <person name="Zhang B."/>
            <person name="Wu H."/>
            <person name="Tang D."/>
            <person name="Shen Q."/>
            <person name="Xue P."/>
            <person name="Zou S."/>
            <person name="Wang X."/>
            <person name="Liu X."/>
            <person name="Wang F."/>
            <person name="Yang Y."/>
            <person name="An X."/>
            <person name="Dong Z."/>
            <person name="Zhang K."/>
            <person name="Zhang X."/>
            <person name="Luo M.C."/>
            <person name="Dvorak J."/>
            <person name="Tong Y."/>
            <person name="Wang J."/>
            <person name="Yang H."/>
            <person name="Li Z."/>
            <person name="Wang D."/>
            <person name="Zhang A."/>
            <person name="Wang J."/>
        </authorList>
    </citation>
    <scope>NUCLEOTIDE SEQUENCE</scope>
    <source>
        <strain evidence="3">cv. G1812</strain>
    </source>
</reference>
<accession>A0A8R7PXX8</accession>
<evidence type="ECO:0000256" key="1">
    <source>
        <dbReference type="SAM" id="MobiDB-lite"/>
    </source>
</evidence>
<evidence type="ECO:0000313" key="3">
    <source>
        <dbReference type="Proteomes" id="UP000015106"/>
    </source>
</evidence>
<dbReference type="Proteomes" id="UP000015106">
    <property type="component" value="Chromosome 3"/>
</dbReference>
<feature type="compositionally biased region" description="Gly residues" evidence="1">
    <location>
        <begin position="22"/>
        <end position="31"/>
    </location>
</feature>
<feature type="compositionally biased region" description="Basic residues" evidence="1">
    <location>
        <begin position="32"/>
        <end position="44"/>
    </location>
</feature>
<reference evidence="2" key="3">
    <citation type="submission" date="2022-06" db="UniProtKB">
        <authorList>
            <consortium name="EnsemblPlants"/>
        </authorList>
    </citation>
    <scope>IDENTIFICATION</scope>
</reference>
<dbReference type="AlphaFoldDB" id="A0A8R7PXX8"/>
<evidence type="ECO:0000313" key="2">
    <source>
        <dbReference type="EnsemblPlants" id="TuG1812G0300005488.01.T01.cds439024"/>
    </source>
</evidence>
<protein>
    <submittedName>
        <fullName evidence="2">Uncharacterized protein</fullName>
    </submittedName>
</protein>
<proteinExistence type="predicted"/>
<feature type="compositionally biased region" description="Basic and acidic residues" evidence="1">
    <location>
        <begin position="45"/>
        <end position="62"/>
    </location>
</feature>
<dbReference type="EnsemblPlants" id="TuG1812G0300005488.01.T01">
    <property type="protein sequence ID" value="TuG1812G0300005488.01.T01.cds439024"/>
    <property type="gene ID" value="TuG1812G0300005488.01"/>
</dbReference>
<dbReference type="Gramene" id="TuG1812G0300005488.01.T01">
    <property type="protein sequence ID" value="TuG1812G0300005488.01.T01.cds439024"/>
    <property type="gene ID" value="TuG1812G0300005488.01"/>
</dbReference>
<sequence>MSVRGDGSGVAQVDSRRCVTAGVGGGEGARGGRPRTPSRARRGVVAREDVEERCADDARGSDDEGDALEGGLGRGGAVVLASPGGADRARPPPAHRGRREA</sequence>
<reference evidence="2" key="2">
    <citation type="submission" date="2018-03" db="EMBL/GenBank/DDBJ databases">
        <title>The Triticum urartu genome reveals the dynamic nature of wheat genome evolution.</title>
        <authorList>
            <person name="Ling H."/>
            <person name="Ma B."/>
            <person name="Shi X."/>
            <person name="Liu H."/>
            <person name="Dong L."/>
            <person name="Sun H."/>
            <person name="Cao Y."/>
            <person name="Gao Q."/>
            <person name="Zheng S."/>
            <person name="Li Y."/>
            <person name="Yu Y."/>
            <person name="Du H."/>
            <person name="Qi M."/>
            <person name="Li Y."/>
            <person name="Yu H."/>
            <person name="Cui Y."/>
            <person name="Wang N."/>
            <person name="Chen C."/>
            <person name="Wu H."/>
            <person name="Zhao Y."/>
            <person name="Zhang J."/>
            <person name="Li Y."/>
            <person name="Zhou W."/>
            <person name="Zhang B."/>
            <person name="Hu W."/>
            <person name="Eijk M."/>
            <person name="Tang J."/>
            <person name="Witsenboer H."/>
            <person name="Zhao S."/>
            <person name="Li Z."/>
            <person name="Zhang A."/>
            <person name="Wang D."/>
            <person name="Liang C."/>
        </authorList>
    </citation>
    <scope>NUCLEOTIDE SEQUENCE [LARGE SCALE GENOMIC DNA]</scope>
    <source>
        <strain evidence="2">cv. G1812</strain>
    </source>
</reference>
<feature type="region of interest" description="Disordered" evidence="1">
    <location>
        <begin position="1"/>
        <end position="101"/>
    </location>
</feature>
<organism evidence="2 3">
    <name type="scientific">Triticum urartu</name>
    <name type="common">Red wild einkorn</name>
    <name type="synonym">Crithodium urartu</name>
    <dbReference type="NCBI Taxonomy" id="4572"/>
    <lineage>
        <taxon>Eukaryota</taxon>
        <taxon>Viridiplantae</taxon>
        <taxon>Streptophyta</taxon>
        <taxon>Embryophyta</taxon>
        <taxon>Tracheophyta</taxon>
        <taxon>Spermatophyta</taxon>
        <taxon>Magnoliopsida</taxon>
        <taxon>Liliopsida</taxon>
        <taxon>Poales</taxon>
        <taxon>Poaceae</taxon>
        <taxon>BOP clade</taxon>
        <taxon>Pooideae</taxon>
        <taxon>Triticodae</taxon>
        <taxon>Triticeae</taxon>
        <taxon>Triticinae</taxon>
        <taxon>Triticum</taxon>
    </lineage>
</organism>
<name>A0A8R7PXX8_TRIUA</name>
<keyword evidence="3" id="KW-1185">Reference proteome</keyword>
<feature type="compositionally biased region" description="Low complexity" evidence="1">
    <location>
        <begin position="77"/>
        <end position="86"/>
    </location>
</feature>